<dbReference type="InterPro" id="IPR043129">
    <property type="entry name" value="ATPase_NBD"/>
</dbReference>
<dbReference type="InterPro" id="IPR000600">
    <property type="entry name" value="ROK"/>
</dbReference>
<dbReference type="PANTHER" id="PTHR18964">
    <property type="entry name" value="ROK (REPRESSOR, ORF, KINASE) FAMILY"/>
    <property type="match status" value="1"/>
</dbReference>
<sequence>MRIFACIDIGGTSIKYGLINEEGLIIKNDLVDTEAHKGGPYIIEKVKGIIRNFFNEYKLSGICISTAGMVCPIKGEIIYSGKAIPNYKGTKIKEILEEEFNIRCEVENDVNCAALGELWKGSGKEVKSMACLTIGTGIGGAIILDGNIVHGFSNSAGEIGYMIVNGEKFQDIASTTALVKKVAERKGILPKDIDGRYVLNEYENGDKICKEEVENLTDILAIGITNISYLFNPETVVLGGGIMERGDIFRPLFNKALKKYMIDKLYLDTNIQFAKLKNTAGMIGALYNFLNKESFEIKP</sequence>
<dbReference type="PANTHER" id="PTHR18964:SF165">
    <property type="entry name" value="BETA-GLUCOSIDE KINASE"/>
    <property type="match status" value="1"/>
</dbReference>
<keyword evidence="3" id="KW-1185">Reference proteome</keyword>
<reference evidence="2 3" key="1">
    <citation type="journal article" date="2015" name="Infect. Genet. Evol.">
        <title>Genomic sequences of six botulinum neurotoxin-producing strains representing three clostridial species illustrate the mobility and diversity of botulinum neurotoxin genes.</title>
        <authorList>
            <person name="Smith T.J."/>
            <person name="Hill K.K."/>
            <person name="Xie G."/>
            <person name="Foley B.T."/>
            <person name="Williamson C.H."/>
            <person name="Foster J.T."/>
            <person name="Johnson S.L."/>
            <person name="Chertkov O."/>
            <person name="Teshima H."/>
            <person name="Gibbons H.S."/>
            <person name="Johnsky L.A."/>
            <person name="Karavis M.A."/>
            <person name="Smith L.A."/>
        </authorList>
    </citation>
    <scope>NUCLEOTIDE SEQUENCE [LARGE SCALE GENOMIC DNA]</scope>
    <source>
        <strain evidence="2">Sullivan</strain>
    </source>
</reference>
<dbReference type="Gene3D" id="3.30.420.40">
    <property type="match status" value="2"/>
</dbReference>
<dbReference type="eggNOG" id="COG1940">
    <property type="taxonomic scope" value="Bacteria"/>
</dbReference>
<dbReference type="OrthoDB" id="9795247at2"/>
<dbReference type="Pfam" id="PF00480">
    <property type="entry name" value="ROK"/>
    <property type="match status" value="1"/>
</dbReference>
<dbReference type="AlphaFoldDB" id="A0A0A7FS06"/>
<accession>A0A0A7FS06</accession>
<dbReference type="STRING" id="1561.NPD11_750"/>
<organism evidence="2 3">
    <name type="scientific">Clostridium baratii str. Sullivan</name>
    <dbReference type="NCBI Taxonomy" id="1415775"/>
    <lineage>
        <taxon>Bacteria</taxon>
        <taxon>Bacillati</taxon>
        <taxon>Bacillota</taxon>
        <taxon>Clostridia</taxon>
        <taxon>Eubacteriales</taxon>
        <taxon>Clostridiaceae</taxon>
        <taxon>Clostridium</taxon>
    </lineage>
</organism>
<dbReference type="RefSeq" id="WP_039314994.1">
    <property type="nucleotide sequence ID" value="NZ_CP006905.1"/>
</dbReference>
<dbReference type="HOGENOM" id="CLU_036604_0_2_9"/>
<evidence type="ECO:0000313" key="2">
    <source>
        <dbReference type="EMBL" id="AIY82308.1"/>
    </source>
</evidence>
<dbReference type="SUPFAM" id="SSF53067">
    <property type="entry name" value="Actin-like ATPase domain"/>
    <property type="match status" value="1"/>
</dbReference>
<dbReference type="Proteomes" id="UP000030635">
    <property type="component" value="Chromosome"/>
</dbReference>
<dbReference type="KEGG" id="cbv:U729_2268"/>
<proteinExistence type="inferred from homology"/>
<evidence type="ECO:0000313" key="3">
    <source>
        <dbReference type="Proteomes" id="UP000030635"/>
    </source>
</evidence>
<protein>
    <submittedName>
        <fullName evidence="2">ROK family protein</fullName>
    </submittedName>
</protein>
<name>A0A0A7FS06_9CLOT</name>
<dbReference type="EMBL" id="CP006905">
    <property type="protein sequence ID" value="AIY82308.1"/>
    <property type="molecule type" value="Genomic_DNA"/>
</dbReference>
<dbReference type="CDD" id="cd24068">
    <property type="entry name" value="ASKHA_NBD_ROK_FnNanK-like"/>
    <property type="match status" value="1"/>
</dbReference>
<evidence type="ECO:0000256" key="1">
    <source>
        <dbReference type="ARBA" id="ARBA00006479"/>
    </source>
</evidence>
<comment type="similarity">
    <text evidence="1">Belongs to the ROK (NagC/XylR) family.</text>
</comment>
<gene>
    <name evidence="2" type="ORF">U729_2268</name>
</gene>